<name>A0A195DKC9_9HYME</name>
<organism evidence="2 3">
    <name type="scientific">Trachymyrmex cornetzi</name>
    <dbReference type="NCBI Taxonomy" id="471704"/>
    <lineage>
        <taxon>Eukaryota</taxon>
        <taxon>Metazoa</taxon>
        <taxon>Ecdysozoa</taxon>
        <taxon>Arthropoda</taxon>
        <taxon>Hexapoda</taxon>
        <taxon>Insecta</taxon>
        <taxon>Pterygota</taxon>
        <taxon>Neoptera</taxon>
        <taxon>Endopterygota</taxon>
        <taxon>Hymenoptera</taxon>
        <taxon>Apocrita</taxon>
        <taxon>Aculeata</taxon>
        <taxon>Formicoidea</taxon>
        <taxon>Formicidae</taxon>
        <taxon>Myrmicinae</taxon>
        <taxon>Trachymyrmex</taxon>
    </lineage>
</organism>
<accession>A0A195DKC9</accession>
<evidence type="ECO:0000256" key="1">
    <source>
        <dbReference type="SAM" id="MobiDB-lite"/>
    </source>
</evidence>
<feature type="compositionally biased region" description="Polar residues" evidence="1">
    <location>
        <begin position="41"/>
        <end position="53"/>
    </location>
</feature>
<sequence>MTGSKGCAATGERERERGRSGRDGRALKERKRGLDDDDDSGVNTARSSGQSATKAPEEKSHLSLLRLFSRPLVPLFRREHTAFSIGTNARVLRLTTCGRSKHRSLIVPFASALIWHCVLCRAPTANSIDREREHRQLAAIVSIGANMTSFDQQFHCPTEKSVVDFIDPFHALMHLQYGKVKFIVSLAFELVMFRSNGDITMEWEPIANRSTPRCLVFASLVETRLRRSRAVE</sequence>
<reference evidence="2 3" key="1">
    <citation type="submission" date="2015-09" db="EMBL/GenBank/DDBJ databases">
        <title>Trachymyrmex cornetzi WGS genome.</title>
        <authorList>
            <person name="Nygaard S."/>
            <person name="Hu H."/>
            <person name="Boomsma J."/>
            <person name="Zhang G."/>
        </authorList>
    </citation>
    <scope>NUCLEOTIDE SEQUENCE [LARGE SCALE GENOMIC DNA]</scope>
    <source>
        <strain evidence="2">Tcor2-1</strain>
        <tissue evidence="2">Whole body</tissue>
    </source>
</reference>
<feature type="compositionally biased region" description="Basic and acidic residues" evidence="1">
    <location>
        <begin position="11"/>
        <end position="27"/>
    </location>
</feature>
<proteinExistence type="predicted"/>
<dbReference type="Proteomes" id="UP000078492">
    <property type="component" value="Unassembled WGS sequence"/>
</dbReference>
<evidence type="ECO:0000313" key="3">
    <source>
        <dbReference type="Proteomes" id="UP000078492"/>
    </source>
</evidence>
<keyword evidence="3" id="KW-1185">Reference proteome</keyword>
<gene>
    <name evidence="2" type="ORF">ALC57_14361</name>
</gene>
<dbReference type="EMBL" id="KQ980765">
    <property type="protein sequence ID" value="KYN13348.1"/>
    <property type="molecule type" value="Genomic_DNA"/>
</dbReference>
<protein>
    <submittedName>
        <fullName evidence="2">Uncharacterized protein</fullName>
    </submittedName>
</protein>
<evidence type="ECO:0000313" key="2">
    <source>
        <dbReference type="EMBL" id="KYN13348.1"/>
    </source>
</evidence>
<dbReference type="AlphaFoldDB" id="A0A195DKC9"/>
<feature type="region of interest" description="Disordered" evidence="1">
    <location>
        <begin position="1"/>
        <end position="58"/>
    </location>
</feature>